<gene>
    <name evidence="1" type="ORF">BDZ94DRAFT_352637</name>
</gene>
<protein>
    <submittedName>
        <fullName evidence="1">Uncharacterized protein</fullName>
    </submittedName>
</protein>
<evidence type="ECO:0000313" key="2">
    <source>
        <dbReference type="Proteomes" id="UP000807353"/>
    </source>
</evidence>
<dbReference type="EMBL" id="MU150419">
    <property type="protein sequence ID" value="KAF9456529.1"/>
    <property type="molecule type" value="Genomic_DNA"/>
</dbReference>
<name>A0A9P5XT49_9AGAR</name>
<dbReference type="AlphaFoldDB" id="A0A9P5XT49"/>
<sequence>MASQIKSTDSNSHIGADGCAECPDCRARINNFNSIILFALSLRWLPGIGYVMLAQHQEKHEVESDEHERSS</sequence>
<evidence type="ECO:0000313" key="1">
    <source>
        <dbReference type="EMBL" id="KAF9456529.1"/>
    </source>
</evidence>
<accession>A0A9P5XT49</accession>
<comment type="caution">
    <text evidence="1">The sequence shown here is derived from an EMBL/GenBank/DDBJ whole genome shotgun (WGS) entry which is preliminary data.</text>
</comment>
<keyword evidence="2" id="KW-1185">Reference proteome</keyword>
<proteinExistence type="predicted"/>
<organism evidence="1 2">
    <name type="scientific">Collybia nuda</name>
    <dbReference type="NCBI Taxonomy" id="64659"/>
    <lineage>
        <taxon>Eukaryota</taxon>
        <taxon>Fungi</taxon>
        <taxon>Dikarya</taxon>
        <taxon>Basidiomycota</taxon>
        <taxon>Agaricomycotina</taxon>
        <taxon>Agaricomycetes</taxon>
        <taxon>Agaricomycetidae</taxon>
        <taxon>Agaricales</taxon>
        <taxon>Tricholomatineae</taxon>
        <taxon>Clitocybaceae</taxon>
        <taxon>Collybia</taxon>
    </lineage>
</organism>
<reference evidence="1" key="1">
    <citation type="submission" date="2020-11" db="EMBL/GenBank/DDBJ databases">
        <authorList>
            <consortium name="DOE Joint Genome Institute"/>
            <person name="Ahrendt S."/>
            <person name="Riley R."/>
            <person name="Andreopoulos W."/>
            <person name="Labutti K."/>
            <person name="Pangilinan J."/>
            <person name="Ruiz-Duenas F.J."/>
            <person name="Barrasa J.M."/>
            <person name="Sanchez-Garcia M."/>
            <person name="Camarero S."/>
            <person name="Miyauchi S."/>
            <person name="Serrano A."/>
            <person name="Linde D."/>
            <person name="Babiker R."/>
            <person name="Drula E."/>
            <person name="Ayuso-Fernandez I."/>
            <person name="Pacheco R."/>
            <person name="Padilla G."/>
            <person name="Ferreira P."/>
            <person name="Barriuso J."/>
            <person name="Kellner H."/>
            <person name="Castanera R."/>
            <person name="Alfaro M."/>
            <person name="Ramirez L."/>
            <person name="Pisabarro A.G."/>
            <person name="Kuo A."/>
            <person name="Tritt A."/>
            <person name="Lipzen A."/>
            <person name="He G."/>
            <person name="Yan M."/>
            <person name="Ng V."/>
            <person name="Cullen D."/>
            <person name="Martin F."/>
            <person name="Rosso M.-N."/>
            <person name="Henrissat B."/>
            <person name="Hibbett D."/>
            <person name="Martinez A.T."/>
            <person name="Grigoriev I.V."/>
        </authorList>
    </citation>
    <scope>NUCLEOTIDE SEQUENCE</scope>
    <source>
        <strain evidence="1">CBS 247.69</strain>
    </source>
</reference>
<dbReference type="Proteomes" id="UP000807353">
    <property type="component" value="Unassembled WGS sequence"/>
</dbReference>